<dbReference type="CDD" id="cd03396">
    <property type="entry name" value="PAP2_like_6"/>
    <property type="match status" value="1"/>
</dbReference>
<feature type="transmembrane region" description="Helical" evidence="1">
    <location>
        <begin position="172"/>
        <end position="192"/>
    </location>
</feature>
<dbReference type="KEGG" id="tcd:AAIA72_16465"/>
<protein>
    <submittedName>
        <fullName evidence="3">Phosphatase PAP2 family protein</fullName>
    </submittedName>
</protein>
<dbReference type="Gene3D" id="1.20.144.10">
    <property type="entry name" value="Phosphatidic acid phosphatase type 2/haloperoxidase"/>
    <property type="match status" value="1"/>
</dbReference>
<feature type="transmembrane region" description="Helical" evidence="1">
    <location>
        <begin position="141"/>
        <end position="160"/>
    </location>
</feature>
<dbReference type="InterPro" id="IPR000326">
    <property type="entry name" value="PAP2/HPO"/>
</dbReference>
<dbReference type="Pfam" id="PF01569">
    <property type="entry name" value="PAP2"/>
    <property type="match status" value="1"/>
</dbReference>
<dbReference type="SUPFAM" id="SSF48317">
    <property type="entry name" value="Acid phosphatase/Vanadium-dependent haloperoxidase"/>
    <property type="match status" value="1"/>
</dbReference>
<evidence type="ECO:0000256" key="1">
    <source>
        <dbReference type="SAM" id="Phobius"/>
    </source>
</evidence>
<keyword evidence="1" id="KW-1133">Transmembrane helix</keyword>
<feature type="transmembrane region" description="Helical" evidence="1">
    <location>
        <begin position="87"/>
        <end position="104"/>
    </location>
</feature>
<evidence type="ECO:0000313" key="3">
    <source>
        <dbReference type="EMBL" id="XDT72368.1"/>
    </source>
</evidence>
<name>A0AB39UVS1_9GAMM</name>
<feature type="transmembrane region" description="Helical" evidence="1">
    <location>
        <begin position="198"/>
        <end position="216"/>
    </location>
</feature>
<sequence>MISRDIGIAALLFALAVASQYSGLDLWLAGHFYDASAHQWPWRDTWLTSTVLHAGARKTIVLIAVLMLLAWVLTFIRPGLRAWRRPLGYLLVASLAGPVVVSVLKSMTHLYTPWVIREFGGNLPHLRLFDPVPAGLPVGHAFPAGHASAGYGFFSLYFFARYLRPSMTRAGLLVPVILGGTLGVDQQIRGAHFLSHDLTTAAICWLSAALLAWWFFRRHQVREETAPQPA</sequence>
<dbReference type="EMBL" id="CP154858">
    <property type="protein sequence ID" value="XDT72368.1"/>
    <property type="molecule type" value="Genomic_DNA"/>
</dbReference>
<accession>A0AB39UVS1</accession>
<organism evidence="3">
    <name type="scientific">Thermohahella caldifontis</name>
    <dbReference type="NCBI Taxonomy" id="3142973"/>
    <lineage>
        <taxon>Bacteria</taxon>
        <taxon>Pseudomonadati</taxon>
        <taxon>Pseudomonadota</taxon>
        <taxon>Gammaproteobacteria</taxon>
        <taxon>Oceanospirillales</taxon>
        <taxon>Hahellaceae</taxon>
        <taxon>Thermohahella</taxon>
    </lineage>
</organism>
<reference evidence="3" key="1">
    <citation type="submission" date="2024-05" db="EMBL/GenBank/DDBJ databases">
        <title>Genome sequencing of novel strain.</title>
        <authorList>
            <person name="Ganbat D."/>
            <person name="Ganbat S."/>
            <person name="Lee S.-J."/>
        </authorList>
    </citation>
    <scope>NUCLEOTIDE SEQUENCE</scope>
    <source>
        <strain evidence="3">SMD15-11</strain>
    </source>
</reference>
<dbReference type="AlphaFoldDB" id="A0AB39UVS1"/>
<feature type="transmembrane region" description="Helical" evidence="1">
    <location>
        <begin position="60"/>
        <end position="80"/>
    </location>
</feature>
<keyword evidence="1" id="KW-0812">Transmembrane</keyword>
<feature type="domain" description="Phosphatidic acid phosphatase type 2/haloperoxidase" evidence="2">
    <location>
        <begin position="88"/>
        <end position="218"/>
    </location>
</feature>
<proteinExistence type="predicted"/>
<dbReference type="InterPro" id="IPR036938">
    <property type="entry name" value="PAP2/HPO_sf"/>
</dbReference>
<evidence type="ECO:0000259" key="2">
    <source>
        <dbReference type="Pfam" id="PF01569"/>
    </source>
</evidence>
<dbReference type="RefSeq" id="WP_369601378.1">
    <property type="nucleotide sequence ID" value="NZ_CP154858.1"/>
</dbReference>
<keyword evidence="1" id="KW-0472">Membrane</keyword>
<gene>
    <name evidence="3" type="ORF">AAIA72_16465</name>
</gene>